<feature type="region of interest" description="Disordered" evidence="1">
    <location>
        <begin position="1"/>
        <end position="56"/>
    </location>
</feature>
<reference evidence="2" key="1">
    <citation type="submission" date="2014-07" db="EMBL/GenBank/DDBJ databases">
        <title>Identification of a novel salt tolerance gene in wild soybean by whole-genome sequencing.</title>
        <authorList>
            <person name="Lam H.-M."/>
            <person name="Qi X."/>
            <person name="Li M.-W."/>
            <person name="Liu X."/>
            <person name="Xie M."/>
            <person name="Ni M."/>
            <person name="Xu X."/>
        </authorList>
    </citation>
    <scope>NUCLEOTIDE SEQUENCE [LARGE SCALE GENOMIC DNA]</scope>
    <source>
        <tissue evidence="2">Root</tissue>
    </source>
</reference>
<accession>A0A0B2Q603</accession>
<organism evidence="2">
    <name type="scientific">Glycine soja</name>
    <name type="common">Wild soybean</name>
    <dbReference type="NCBI Taxonomy" id="3848"/>
    <lineage>
        <taxon>Eukaryota</taxon>
        <taxon>Viridiplantae</taxon>
        <taxon>Streptophyta</taxon>
        <taxon>Embryophyta</taxon>
        <taxon>Tracheophyta</taxon>
        <taxon>Spermatophyta</taxon>
        <taxon>Magnoliopsida</taxon>
        <taxon>eudicotyledons</taxon>
        <taxon>Gunneridae</taxon>
        <taxon>Pentapetalae</taxon>
        <taxon>rosids</taxon>
        <taxon>fabids</taxon>
        <taxon>Fabales</taxon>
        <taxon>Fabaceae</taxon>
        <taxon>Papilionoideae</taxon>
        <taxon>50 kb inversion clade</taxon>
        <taxon>NPAAA clade</taxon>
        <taxon>indigoferoid/millettioid clade</taxon>
        <taxon>Phaseoleae</taxon>
        <taxon>Glycine</taxon>
        <taxon>Glycine subgen. Soja</taxon>
    </lineage>
</organism>
<evidence type="ECO:0000313" key="2">
    <source>
        <dbReference type="EMBL" id="KHN16976.1"/>
    </source>
</evidence>
<dbReference type="Proteomes" id="UP000053555">
    <property type="component" value="Unassembled WGS sequence"/>
</dbReference>
<protein>
    <submittedName>
        <fullName evidence="2">Uncharacterized protein</fullName>
    </submittedName>
</protein>
<gene>
    <name evidence="2" type="ORF">glysoja_035827</name>
</gene>
<name>A0A0B2Q603_GLYSO</name>
<dbReference type="EMBL" id="KN660432">
    <property type="protein sequence ID" value="KHN16976.1"/>
    <property type="molecule type" value="Genomic_DNA"/>
</dbReference>
<sequence>MIRDELPPQSSTEQSWLGGWFGGGNKEETATTAGSGSETKILESFDAPPVPNFEYK</sequence>
<proteinExistence type="predicted"/>
<dbReference type="AlphaFoldDB" id="A0A0B2Q603"/>
<evidence type="ECO:0000256" key="1">
    <source>
        <dbReference type="SAM" id="MobiDB-lite"/>
    </source>
</evidence>